<dbReference type="RefSeq" id="WP_089336916.1">
    <property type="nucleotide sequence ID" value="NZ_FZNO01000012.1"/>
</dbReference>
<sequence length="80" mass="8667">MEVEAVGAIPSPRRPMQVVGVSAELTEARTKLREATPSGRWDAVIAEVNRLQYDEHLSPLAALKAVHAKLASGWIPPLGR</sequence>
<gene>
    <name evidence="1" type="ORF">SAMN06272737_112122</name>
</gene>
<protein>
    <submittedName>
        <fullName evidence="1">Uncharacterized protein</fullName>
    </submittedName>
</protein>
<dbReference type="EMBL" id="FZNO01000012">
    <property type="protein sequence ID" value="SNR55948.1"/>
    <property type="molecule type" value="Genomic_DNA"/>
</dbReference>
<reference evidence="1 2" key="1">
    <citation type="submission" date="2017-06" db="EMBL/GenBank/DDBJ databases">
        <authorList>
            <person name="Kim H.J."/>
            <person name="Triplett B.A."/>
        </authorList>
    </citation>
    <scope>NUCLEOTIDE SEQUENCE [LARGE SCALE GENOMIC DNA]</scope>
    <source>
        <strain evidence="1 2">DSM 44272</strain>
    </source>
</reference>
<proteinExistence type="predicted"/>
<evidence type="ECO:0000313" key="1">
    <source>
        <dbReference type="EMBL" id="SNR55948.1"/>
    </source>
</evidence>
<dbReference type="Proteomes" id="UP000198403">
    <property type="component" value="Unassembled WGS sequence"/>
</dbReference>
<organism evidence="1 2">
    <name type="scientific">Blastococcus mobilis</name>
    <dbReference type="NCBI Taxonomy" id="1938746"/>
    <lineage>
        <taxon>Bacteria</taxon>
        <taxon>Bacillati</taxon>
        <taxon>Actinomycetota</taxon>
        <taxon>Actinomycetes</taxon>
        <taxon>Geodermatophilales</taxon>
        <taxon>Geodermatophilaceae</taxon>
        <taxon>Blastococcus</taxon>
    </lineage>
</organism>
<name>A0A238XBJ2_9ACTN</name>
<keyword evidence="2" id="KW-1185">Reference proteome</keyword>
<accession>A0A238XBJ2</accession>
<dbReference type="OrthoDB" id="5193308at2"/>
<evidence type="ECO:0000313" key="2">
    <source>
        <dbReference type="Proteomes" id="UP000198403"/>
    </source>
</evidence>
<dbReference type="AlphaFoldDB" id="A0A238XBJ2"/>